<dbReference type="KEGG" id="blr:BRLA_c001080"/>
<dbReference type="EMBL" id="CP007806">
    <property type="protein sequence ID" value="AIG24523.1"/>
    <property type="molecule type" value="Genomic_DNA"/>
</dbReference>
<name>A0A075R000_BRELA</name>
<protein>
    <submittedName>
        <fullName evidence="2">Flp pilus assembly protein CpaB</fullName>
    </submittedName>
</protein>
<accession>A0A075R000</accession>
<dbReference type="PROSITE" id="PS51257">
    <property type="entry name" value="PROKAR_LIPOPROTEIN"/>
    <property type="match status" value="1"/>
</dbReference>
<feature type="transmembrane region" description="Helical" evidence="1">
    <location>
        <begin position="6"/>
        <end position="26"/>
    </location>
</feature>
<keyword evidence="1" id="KW-0472">Membrane</keyword>
<evidence type="ECO:0000313" key="3">
    <source>
        <dbReference type="Proteomes" id="UP000005850"/>
    </source>
</evidence>
<dbReference type="STRING" id="1042163.BRLA_c001080"/>
<evidence type="ECO:0000256" key="1">
    <source>
        <dbReference type="SAM" id="Phobius"/>
    </source>
</evidence>
<proteinExistence type="predicted"/>
<dbReference type="AlphaFoldDB" id="A0A075R000"/>
<keyword evidence="1" id="KW-1133">Transmembrane helix</keyword>
<dbReference type="HOGENOM" id="CLU_1145488_0_0_9"/>
<gene>
    <name evidence="2" type="primary">cpaB</name>
    <name evidence="2" type="ORF">BRLA_c001080</name>
</gene>
<keyword evidence="3" id="KW-1185">Reference proteome</keyword>
<dbReference type="RefSeq" id="WP_041752449.1">
    <property type="nucleotide sequence ID" value="NZ_CP007806.1"/>
</dbReference>
<evidence type="ECO:0000313" key="2">
    <source>
        <dbReference type="EMBL" id="AIG24523.1"/>
    </source>
</evidence>
<organism evidence="2 3">
    <name type="scientific">Brevibacillus laterosporus LMG 15441</name>
    <dbReference type="NCBI Taxonomy" id="1042163"/>
    <lineage>
        <taxon>Bacteria</taxon>
        <taxon>Bacillati</taxon>
        <taxon>Bacillota</taxon>
        <taxon>Bacilli</taxon>
        <taxon>Bacillales</taxon>
        <taxon>Paenibacillaceae</taxon>
        <taxon>Brevibacillus</taxon>
    </lineage>
</organism>
<sequence>MGGYRFSYIRLLVITLLAIACGYLTYQTVRPELFYYIKVKEQSELEIGTPLSLDHVEKGVLEMGNRFFSSSGEVPGFIPWEEVSHVIGIPVIRHVKAGVPLLKADISTSTEENQLQGNHPNQTAMTIPVDNISGVSAQLQERDRVHIYASFKDEEGAHTGLLLKAMPVVEVQRGLDGEGAILKAVTISLTLHEGRLLTHALHYGKLHLGKAGYGKDLISGIGDAHFAKALMKGNKSWTDIEGEGGS</sequence>
<reference evidence="2 3" key="1">
    <citation type="journal article" date="2011" name="J. Bacteriol.">
        <title>Genome sequence of Brevibacillus laterosporus LMG 15441, a pathogen of invertebrates.</title>
        <authorList>
            <person name="Djukic M."/>
            <person name="Poehlein A."/>
            <person name="Thurmer A."/>
            <person name="Daniel R."/>
        </authorList>
    </citation>
    <scope>NUCLEOTIDE SEQUENCE [LARGE SCALE GENOMIC DNA]</scope>
    <source>
        <strain evidence="2 3">LMG 15441</strain>
    </source>
</reference>
<keyword evidence="1" id="KW-0812">Transmembrane</keyword>
<dbReference type="Proteomes" id="UP000005850">
    <property type="component" value="Chromosome"/>
</dbReference>